<name>A0A151TVP4_CAJCA</name>
<dbReference type="AlphaFoldDB" id="A0A151TVP4"/>
<organism evidence="1 2">
    <name type="scientific">Cajanus cajan</name>
    <name type="common">Pigeon pea</name>
    <name type="synonym">Cajanus indicus</name>
    <dbReference type="NCBI Taxonomy" id="3821"/>
    <lineage>
        <taxon>Eukaryota</taxon>
        <taxon>Viridiplantae</taxon>
        <taxon>Streptophyta</taxon>
        <taxon>Embryophyta</taxon>
        <taxon>Tracheophyta</taxon>
        <taxon>Spermatophyta</taxon>
        <taxon>Magnoliopsida</taxon>
        <taxon>eudicotyledons</taxon>
        <taxon>Gunneridae</taxon>
        <taxon>Pentapetalae</taxon>
        <taxon>rosids</taxon>
        <taxon>fabids</taxon>
        <taxon>Fabales</taxon>
        <taxon>Fabaceae</taxon>
        <taxon>Papilionoideae</taxon>
        <taxon>50 kb inversion clade</taxon>
        <taxon>NPAAA clade</taxon>
        <taxon>indigoferoid/millettioid clade</taxon>
        <taxon>Phaseoleae</taxon>
        <taxon>Cajanus</taxon>
    </lineage>
</organism>
<proteinExistence type="predicted"/>
<sequence>MAVNLVLPLAALVEEREFEERPDVGAFAGQGDEDGDVSGIVLGVLAVGVEVDRPVVPSDAEQIARNVLPHSHPLRQRVPLDHEPVRAVHRLRHRLRTRRQRQRSRHAYRNRELMRRGKGVLRI</sequence>
<gene>
    <name evidence="1" type="ORF">KK1_010315</name>
</gene>
<evidence type="ECO:0000313" key="2">
    <source>
        <dbReference type="Proteomes" id="UP000075243"/>
    </source>
</evidence>
<reference evidence="1 2" key="1">
    <citation type="journal article" date="2012" name="Nat. Biotechnol.">
        <title>Draft genome sequence of pigeonpea (Cajanus cajan), an orphan legume crop of resource-poor farmers.</title>
        <authorList>
            <person name="Varshney R.K."/>
            <person name="Chen W."/>
            <person name="Li Y."/>
            <person name="Bharti A.K."/>
            <person name="Saxena R.K."/>
            <person name="Schlueter J.A."/>
            <person name="Donoghue M.T."/>
            <person name="Azam S."/>
            <person name="Fan G."/>
            <person name="Whaley A.M."/>
            <person name="Farmer A.D."/>
            <person name="Sheridan J."/>
            <person name="Iwata A."/>
            <person name="Tuteja R."/>
            <person name="Penmetsa R.V."/>
            <person name="Wu W."/>
            <person name="Upadhyaya H.D."/>
            <person name="Yang S.P."/>
            <person name="Shah T."/>
            <person name="Saxena K.B."/>
            <person name="Michael T."/>
            <person name="McCombie W.R."/>
            <person name="Yang B."/>
            <person name="Zhang G."/>
            <person name="Yang H."/>
            <person name="Wang J."/>
            <person name="Spillane C."/>
            <person name="Cook D.R."/>
            <person name="May G.D."/>
            <person name="Xu X."/>
            <person name="Jackson S.A."/>
        </authorList>
    </citation>
    <scope>NUCLEOTIDE SEQUENCE [LARGE SCALE GENOMIC DNA]</scope>
    <source>
        <strain evidence="2">cv. Asha</strain>
    </source>
</reference>
<keyword evidence="2" id="KW-1185">Reference proteome</keyword>
<dbReference type="Proteomes" id="UP000075243">
    <property type="component" value="Chromosome 3"/>
</dbReference>
<dbReference type="EMBL" id="CM003605">
    <property type="protein sequence ID" value="KYP71071.1"/>
    <property type="molecule type" value="Genomic_DNA"/>
</dbReference>
<protein>
    <submittedName>
        <fullName evidence="1">Uncharacterized protein</fullName>
    </submittedName>
</protein>
<accession>A0A151TVP4</accession>
<dbReference type="Gramene" id="C.cajan_10030.t">
    <property type="protein sequence ID" value="C.cajan_10030.t.cds1"/>
    <property type="gene ID" value="C.cajan_10030"/>
</dbReference>
<evidence type="ECO:0000313" key="1">
    <source>
        <dbReference type="EMBL" id="KYP71071.1"/>
    </source>
</evidence>